<dbReference type="RefSeq" id="WP_269286872.1">
    <property type="nucleotide sequence ID" value="NZ_JAPVOI010000006.1"/>
</dbReference>
<name>A0ABT4KRU9_9HYPH</name>
<dbReference type="Proteomes" id="UP001079430">
    <property type="component" value="Unassembled WGS sequence"/>
</dbReference>
<evidence type="ECO:0000313" key="2">
    <source>
        <dbReference type="Proteomes" id="UP001079430"/>
    </source>
</evidence>
<reference evidence="1" key="1">
    <citation type="submission" date="2022-10" db="EMBL/GenBank/DDBJ databases">
        <title>Whole genome sequencing of three plant growth promoting bacteria isolated from Vachellia tortilis subsp. raddiana in Morocco.</title>
        <authorList>
            <person name="Hnini M."/>
            <person name="Zouagui R."/>
            <person name="Zouagui H."/>
            <person name="Chemao Elfihri M.-W."/>
            <person name="Ibrahimi A."/>
            <person name="Sbabou L."/>
            <person name="Aurag J."/>
        </authorList>
    </citation>
    <scope>NUCLEOTIDE SEQUENCE</scope>
    <source>
        <strain evidence="1">LMR678</strain>
    </source>
</reference>
<sequence>MNKSTFARAPAFTAGSADLELLGVISGNDVSFGANAGQVLRLGDANTFSTVTITGAGKVEAATLADAGVASSLGSGVRQASVAP</sequence>
<comment type="caution">
    <text evidence="1">The sequence shown here is derived from an EMBL/GenBank/DDBJ whole genome shotgun (WGS) entry which is preliminary data.</text>
</comment>
<evidence type="ECO:0000313" key="1">
    <source>
        <dbReference type="EMBL" id="MCZ4094697.1"/>
    </source>
</evidence>
<organism evidence="1 2">
    <name type="scientific">Sinorhizobium psoraleae</name>
    <dbReference type="NCBI Taxonomy" id="520838"/>
    <lineage>
        <taxon>Bacteria</taxon>
        <taxon>Pseudomonadati</taxon>
        <taxon>Pseudomonadota</taxon>
        <taxon>Alphaproteobacteria</taxon>
        <taxon>Hyphomicrobiales</taxon>
        <taxon>Rhizobiaceae</taxon>
        <taxon>Sinorhizobium/Ensifer group</taxon>
        <taxon>Sinorhizobium</taxon>
    </lineage>
</organism>
<protein>
    <submittedName>
        <fullName evidence="1">Uncharacterized protein</fullName>
    </submittedName>
</protein>
<gene>
    <name evidence="1" type="ORF">O3W52_33965</name>
</gene>
<keyword evidence="2" id="KW-1185">Reference proteome</keyword>
<dbReference type="EMBL" id="JAPVOI010000006">
    <property type="protein sequence ID" value="MCZ4094697.1"/>
    <property type="molecule type" value="Genomic_DNA"/>
</dbReference>
<accession>A0ABT4KRU9</accession>
<proteinExistence type="predicted"/>